<dbReference type="Pfam" id="PF04402">
    <property type="entry name" value="SIMPL"/>
    <property type="match status" value="1"/>
</dbReference>
<dbReference type="EMBL" id="CP001816">
    <property type="protein sequence ID" value="ACZ12526.1"/>
    <property type="molecule type" value="Genomic_DNA"/>
</dbReference>
<dbReference type="InterPro" id="IPR007497">
    <property type="entry name" value="SIMPL/DUF541"/>
</dbReference>
<proteinExistence type="predicted"/>
<evidence type="ECO:0008006" key="4">
    <source>
        <dbReference type="Google" id="ProtNLM"/>
    </source>
</evidence>
<sequence precursor="true">MKRFFSFFMMAIFPLFLSADMEITTQESVTRVLIPDCLRGELSFEEEHKNSNVIKEHLNALVAEVKAFDSNNELCQGGGYRLYPSYTYQDNKQIFMGYKGSLFFSCAFNSVEQYNTLVERLEKVKAPSIITHQGALAWVVSGGVQDANRLALRSSLLKVANEQALSFSKETHQTCVVKEVAFENTTSSHPLLMRAAPAAKSFSSVPTQAPLVHHETLVLGATVRYACAPQK</sequence>
<keyword evidence="3" id="KW-1185">Reference proteome</keyword>
<dbReference type="STRING" id="525898.Sdel_1510"/>
<protein>
    <recommendedName>
        <fullName evidence="4">Periplasmic protein</fullName>
    </recommendedName>
</protein>
<keyword evidence="1" id="KW-0732">Signal</keyword>
<dbReference type="Proteomes" id="UP000002222">
    <property type="component" value="Chromosome"/>
</dbReference>
<organism evidence="2 3">
    <name type="scientific">Sulfurospirillum deleyianum (strain ATCC 51133 / DSM 6946 / 5175)</name>
    <dbReference type="NCBI Taxonomy" id="525898"/>
    <lineage>
        <taxon>Bacteria</taxon>
        <taxon>Pseudomonadati</taxon>
        <taxon>Campylobacterota</taxon>
        <taxon>Epsilonproteobacteria</taxon>
        <taxon>Campylobacterales</taxon>
        <taxon>Sulfurospirillaceae</taxon>
        <taxon>Sulfurospirillum</taxon>
    </lineage>
</organism>
<accession>D1B356</accession>
<reference evidence="2 3" key="2">
    <citation type="journal article" date="2010" name="Stand. Genomic Sci.">
        <title>Complete genome sequence of Sulfurospirillum deleyianum type strain (5175).</title>
        <authorList>
            <person name="Sikorski J."/>
            <person name="Lapidus A."/>
            <person name="Copeland A."/>
            <person name="Glavina Del Rio T."/>
            <person name="Nolan M."/>
            <person name="Lucas S."/>
            <person name="Chen F."/>
            <person name="Tice H."/>
            <person name="Cheng J.F."/>
            <person name="Saunders E."/>
            <person name="Bruce D."/>
            <person name="Goodwin L."/>
            <person name="Pitluck S."/>
            <person name="Ovchinnikova G."/>
            <person name="Pati A."/>
            <person name="Ivanova N."/>
            <person name="Mavromatis K."/>
            <person name="Chen A."/>
            <person name="Palaniappan K."/>
            <person name="Chain P."/>
            <person name="Land M."/>
            <person name="Hauser L."/>
            <person name="Chang Y.J."/>
            <person name="Jeffries C.D."/>
            <person name="Brettin T."/>
            <person name="Detter J.C."/>
            <person name="Han C."/>
            <person name="Rohde M."/>
            <person name="Lang E."/>
            <person name="Spring S."/>
            <person name="Goker M."/>
            <person name="Bristow J."/>
            <person name="Eisen J.A."/>
            <person name="Markowitz V."/>
            <person name="Hugenholtz P."/>
            <person name="Kyrpides N.C."/>
            <person name="Klenk H.P."/>
        </authorList>
    </citation>
    <scope>NUCLEOTIDE SEQUENCE [LARGE SCALE GENOMIC DNA]</scope>
    <source>
        <strain evidence="3">ATCC 51133 / DSM 6946 / 5175</strain>
    </source>
</reference>
<dbReference type="eggNOG" id="COG2968">
    <property type="taxonomic scope" value="Bacteria"/>
</dbReference>
<dbReference type="KEGG" id="sdl:Sdel_1510"/>
<dbReference type="HOGENOM" id="CLU_1199290_0_0_7"/>
<dbReference type="OrthoDB" id="5348452at2"/>
<feature type="signal peptide" evidence="1">
    <location>
        <begin position="1"/>
        <end position="19"/>
    </location>
</feature>
<reference evidence="3" key="1">
    <citation type="submission" date="2009-11" db="EMBL/GenBank/DDBJ databases">
        <title>The complete genome of Sulfurospirillum deleyianum DSM 6946.</title>
        <authorList>
            <consortium name="US DOE Joint Genome Institute (JGI-PGF)"/>
            <person name="Lucas S."/>
            <person name="Copeland A."/>
            <person name="Lapidus A."/>
            <person name="Glavina del Rio T."/>
            <person name="Dalin E."/>
            <person name="Tice H."/>
            <person name="Bruce D."/>
            <person name="Goodwin L."/>
            <person name="Pitluck S."/>
            <person name="Kyrpides N."/>
            <person name="Mavromatis K."/>
            <person name="Ivanova N."/>
            <person name="Ovchinnikova G."/>
            <person name="Munk A.C."/>
            <person name="Lu M."/>
            <person name="Brettin T."/>
            <person name="Detter J.C."/>
            <person name="Han C."/>
            <person name="Tapia R."/>
            <person name="Larimer F."/>
            <person name="Land M."/>
            <person name="Hauser L."/>
            <person name="Markowitz V."/>
            <person name="Cheng J.F."/>
            <person name="Hugenholtz P."/>
            <person name="Woyke T."/>
            <person name="Wu D."/>
            <person name="Aumann P."/>
            <person name="Schneider S."/>
            <person name="Lang E."/>
            <person name="Spring S."/>
            <person name="Klenk H.P."/>
            <person name="Eisen J.A."/>
        </authorList>
    </citation>
    <scope>NUCLEOTIDE SEQUENCE [LARGE SCALE GENOMIC DNA]</scope>
    <source>
        <strain evidence="3">ATCC 51133 / DSM 6946 / 5175</strain>
    </source>
</reference>
<dbReference type="AlphaFoldDB" id="D1B356"/>
<evidence type="ECO:0000256" key="1">
    <source>
        <dbReference type="SAM" id="SignalP"/>
    </source>
</evidence>
<evidence type="ECO:0000313" key="2">
    <source>
        <dbReference type="EMBL" id="ACZ12526.1"/>
    </source>
</evidence>
<feature type="chain" id="PRO_5003020357" description="Periplasmic protein" evidence="1">
    <location>
        <begin position="20"/>
        <end position="231"/>
    </location>
</feature>
<name>D1B356_SULD5</name>
<gene>
    <name evidence="2" type="ordered locus">Sdel_1510</name>
</gene>
<evidence type="ECO:0000313" key="3">
    <source>
        <dbReference type="Proteomes" id="UP000002222"/>
    </source>
</evidence>
<dbReference type="RefSeq" id="WP_012857277.1">
    <property type="nucleotide sequence ID" value="NC_013512.1"/>
</dbReference>